<dbReference type="PANTHER" id="PTHR45586:SF1">
    <property type="entry name" value="LIPOPOLYSACCHARIDE ASSEMBLY PROTEIN B"/>
    <property type="match status" value="1"/>
</dbReference>
<evidence type="ECO:0000313" key="6">
    <source>
        <dbReference type="Proteomes" id="UP000064967"/>
    </source>
</evidence>
<dbReference type="InterPro" id="IPR006118">
    <property type="entry name" value="Recombinase_CS"/>
</dbReference>
<feature type="compositionally biased region" description="Polar residues" evidence="4">
    <location>
        <begin position="38"/>
        <end position="49"/>
    </location>
</feature>
<dbReference type="SUPFAM" id="SSF48452">
    <property type="entry name" value="TPR-like"/>
    <property type="match status" value="4"/>
</dbReference>
<feature type="region of interest" description="Disordered" evidence="4">
    <location>
        <begin position="1"/>
        <end position="55"/>
    </location>
</feature>
<dbReference type="OrthoDB" id="5244639at2"/>
<keyword evidence="1" id="KW-0677">Repeat</keyword>
<evidence type="ECO:0000256" key="3">
    <source>
        <dbReference type="PROSITE-ProRule" id="PRU00339"/>
    </source>
</evidence>
<dbReference type="RefSeq" id="WP_146650559.1">
    <property type="nucleotide sequence ID" value="NZ_CP012333.1"/>
</dbReference>
<dbReference type="KEGG" id="llu:AKJ09_05868"/>
<dbReference type="Proteomes" id="UP000064967">
    <property type="component" value="Chromosome"/>
</dbReference>
<evidence type="ECO:0000256" key="1">
    <source>
        <dbReference type="ARBA" id="ARBA00022737"/>
    </source>
</evidence>
<dbReference type="EMBL" id="CP012333">
    <property type="protein sequence ID" value="AKU99204.1"/>
    <property type="molecule type" value="Genomic_DNA"/>
</dbReference>
<keyword evidence="6" id="KW-1185">Reference proteome</keyword>
<evidence type="ECO:0000256" key="2">
    <source>
        <dbReference type="ARBA" id="ARBA00022803"/>
    </source>
</evidence>
<dbReference type="SMART" id="SM00028">
    <property type="entry name" value="TPR"/>
    <property type="match status" value="4"/>
</dbReference>
<sequence>MASDEESTQPIDIAALREAQARDGADEAKRAERGHTVATPSSIPQTTDLPSFGDGAPASITRVDLLGPTIEVQQTVLRARLQQPHEATAFDLVALPRLASAEGEEAYPGEAETVNQTDVTRRVALQGPPSVHDEFDTLSIAVPPGIVVPETDPNPTTDVVDVVDPRQLAREEVSEEEVLEEEAEEVLDEEALEEAVIEDEAIVLDSGEAEFLLLDELAETRVPNADYAHTDVSLLPGKALAPAAPAYRPPAPAKPLLPFEVDPDSDERQLQREESFSALIELYRMRLASAATPLEKTTLLLKIASVHEHRLDAPERAFSALEEAFELRPGDEDVATALDRLGRRVGRIEELVSRARRNLHTADPELRIILLGHIVYWLENHLGRPEETAPLVMEIERLDKSHPVTLRRGVHAAMVAGDTKTARELLVRSLERATRRDERVALYLALAHSHAGTPDEARHVETAVGLDHGSIPALRELERLGRAQEKHAQVEWALDRQIEAASSDEARVPLLLALAELQEKKFLRREKAAEILESVLELDGDDAAALQGLERCYHALRDWPKLAKVLRTRARRAPDEKTRIELLDLVSEVYGAKLGDVPSAIAARREQLLIDPEHRRALGDLARIYEKQSDWRSMAIYRARLAELAATKRMSSQLFVQLGDFLAAPDRDPGSAIPHYERAVELDPTNGAAWEAQQKHAYASGDLNRVAKCLEQRAKNVEAPRQRGAIYVELAQLHRQRGDESAAHEAFEAAAKADPTNETAAEAVLDSFIRGERWAEAAPLCETLIAAATREKRKDALFTRLRLQTRISAALGNADKAMTSSLAATDLRPEDASAQSDLIMVCSQCRNAPRVVARARKMLTRIGEHPDGLPAPVLIRLAQLQRDVNDVKGAARSLTAAFGADPENADVLRELADVQVELGNYAVACGLKLDLARNTPSADARFQLLLETGEIWAKKAQDPARAASVYEEARKLKPLDNVLLHALMLVYVELEAWDALSGVLAAISTIQESPERKVKSLLAMAQVVAEKVRDLGRAADLFDQILDIDKKRLDVFEQLVRVMTEAKDWEGLERAYRKMIARVRHDDEALRFALFSQLGLIYRDRLEDAERAYEAMEAAARLRPDDPAVRKIVTELLVITDELDRAVARTRDLLERDPHDAELYAELYELFLRQHYFDKAWCTVNVLASMRELTPEQRRFHDDYAPVPLQAVPGQIVEHAWRSHVLSADLDPTLTTLFARMTPVVARMRHAQLRPEQLVHAVGRPFTPAHSQLHDQIRATFANAAEILSLGVPDLLLGDPGSPVLFAPALAPFGAILVSPKAVEARADSLVYVVGKRLAEQRPELAARAFFPSISDLTILLAAAVRVSRNEGASDAAGAAFDASLAAIMTPDEREAIRAIVTQATMEGSVFDVKRWSQAADVSSTRAGLLLAGDVRPARRVMLSEPQSTADLPPRERIAELYRFATSDLYSDLRGAIGVSIQEE</sequence>
<dbReference type="Pfam" id="PF13181">
    <property type="entry name" value="TPR_8"/>
    <property type="match status" value="1"/>
</dbReference>
<accession>A0A0K1Q1D7</accession>
<dbReference type="InterPro" id="IPR051012">
    <property type="entry name" value="CellSynth/LPSAsmb/PSIAsmb"/>
</dbReference>
<protein>
    <submittedName>
        <fullName evidence="5">TPR domain protein, putative component of TonB system</fullName>
    </submittedName>
</protein>
<dbReference type="STRING" id="1391654.AKJ09_05868"/>
<keyword evidence="2 3" id="KW-0802">TPR repeat</keyword>
<organism evidence="5 6">
    <name type="scientific">Labilithrix luteola</name>
    <dbReference type="NCBI Taxonomy" id="1391654"/>
    <lineage>
        <taxon>Bacteria</taxon>
        <taxon>Pseudomonadati</taxon>
        <taxon>Myxococcota</taxon>
        <taxon>Polyangia</taxon>
        <taxon>Polyangiales</taxon>
        <taxon>Labilitrichaceae</taxon>
        <taxon>Labilithrix</taxon>
    </lineage>
</organism>
<feature type="repeat" description="TPR" evidence="3">
    <location>
        <begin position="724"/>
        <end position="757"/>
    </location>
</feature>
<dbReference type="PANTHER" id="PTHR45586">
    <property type="entry name" value="TPR REPEAT-CONTAINING PROTEIN PA4667"/>
    <property type="match status" value="1"/>
</dbReference>
<evidence type="ECO:0000313" key="5">
    <source>
        <dbReference type="EMBL" id="AKU99204.1"/>
    </source>
</evidence>
<name>A0A0K1Q1D7_9BACT</name>
<evidence type="ECO:0000256" key="4">
    <source>
        <dbReference type="SAM" id="MobiDB-lite"/>
    </source>
</evidence>
<dbReference type="PROSITE" id="PS50005">
    <property type="entry name" value="TPR"/>
    <property type="match status" value="1"/>
</dbReference>
<reference evidence="5 6" key="1">
    <citation type="submission" date="2015-08" db="EMBL/GenBank/DDBJ databases">
        <authorList>
            <person name="Babu N.S."/>
            <person name="Beckwith C.J."/>
            <person name="Beseler K.G."/>
            <person name="Brison A."/>
            <person name="Carone J.V."/>
            <person name="Caskin T.P."/>
            <person name="Diamond M."/>
            <person name="Durham M.E."/>
            <person name="Foxe J.M."/>
            <person name="Go M."/>
            <person name="Henderson B.A."/>
            <person name="Jones I.B."/>
            <person name="McGettigan J.A."/>
            <person name="Micheletti S.J."/>
            <person name="Nasrallah M.E."/>
            <person name="Ortiz D."/>
            <person name="Piller C.R."/>
            <person name="Privatt S.R."/>
            <person name="Schneider S.L."/>
            <person name="Sharp S."/>
            <person name="Smith T.C."/>
            <person name="Stanton J.D."/>
            <person name="Ullery H.E."/>
            <person name="Wilson R.J."/>
            <person name="Serrano M.G."/>
            <person name="Buck G."/>
            <person name="Lee V."/>
            <person name="Wang Y."/>
            <person name="Carvalho R."/>
            <person name="Voegtly L."/>
            <person name="Shi R."/>
            <person name="Duckworth R."/>
            <person name="Johnson A."/>
            <person name="Loviza R."/>
            <person name="Walstead R."/>
            <person name="Shah Z."/>
            <person name="Kiflezghi M."/>
            <person name="Wade K."/>
            <person name="Ball S.L."/>
            <person name="Bradley K.W."/>
            <person name="Asai D.J."/>
            <person name="Bowman C.A."/>
            <person name="Russell D.A."/>
            <person name="Pope W.H."/>
            <person name="Jacobs-Sera D."/>
            <person name="Hendrix R.W."/>
            <person name="Hatfull G.F."/>
        </authorList>
    </citation>
    <scope>NUCLEOTIDE SEQUENCE [LARGE SCALE GENOMIC DNA]</scope>
    <source>
        <strain evidence="5 6">DSM 27648</strain>
    </source>
</reference>
<proteinExistence type="predicted"/>
<feature type="compositionally biased region" description="Basic and acidic residues" evidence="4">
    <location>
        <begin position="19"/>
        <end position="35"/>
    </location>
</feature>
<dbReference type="PROSITE" id="PS00398">
    <property type="entry name" value="RECOMBINASES_2"/>
    <property type="match status" value="1"/>
</dbReference>
<gene>
    <name evidence="5" type="ORF">AKJ09_05868</name>
</gene>
<dbReference type="GO" id="GO:0000150">
    <property type="term" value="F:DNA strand exchange activity"/>
    <property type="evidence" value="ECO:0007669"/>
    <property type="project" value="InterPro"/>
</dbReference>
<dbReference type="InterPro" id="IPR019734">
    <property type="entry name" value="TPR_rpt"/>
</dbReference>
<dbReference type="Gene3D" id="1.25.40.10">
    <property type="entry name" value="Tetratricopeptide repeat domain"/>
    <property type="match status" value="5"/>
</dbReference>
<dbReference type="InterPro" id="IPR011990">
    <property type="entry name" value="TPR-like_helical_dom_sf"/>
</dbReference>